<comment type="subcellular location">
    <subcellularLocation>
        <location evidence="1">Membrane</location>
        <topology evidence="1">Multi-pass membrane protein</topology>
    </subcellularLocation>
</comment>
<dbReference type="Gene3D" id="1.20.120.350">
    <property type="entry name" value="Voltage-gated potassium channels. Chain C"/>
    <property type="match status" value="1"/>
</dbReference>
<dbReference type="Proteomes" id="UP000036681">
    <property type="component" value="Unplaced"/>
</dbReference>
<protein>
    <submittedName>
        <fullName evidence="11">Ion_trans domain-containing protein</fullName>
    </submittedName>
</protein>
<feature type="transmembrane region" description="Helical" evidence="9">
    <location>
        <begin position="29"/>
        <end position="47"/>
    </location>
</feature>
<evidence type="ECO:0000256" key="7">
    <source>
        <dbReference type="ARBA" id="ARBA00023136"/>
    </source>
</evidence>
<evidence type="ECO:0000313" key="11">
    <source>
        <dbReference type="WBParaSite" id="ALUE_0000119701-mRNA-1"/>
    </source>
</evidence>
<keyword evidence="5 9" id="KW-1133">Transmembrane helix</keyword>
<dbReference type="AlphaFoldDB" id="A0A0M3HI52"/>
<dbReference type="PANTHER" id="PTHR45628">
    <property type="entry name" value="VOLTAGE-DEPENDENT CALCIUM CHANNEL TYPE A SUBUNIT ALPHA-1"/>
    <property type="match status" value="1"/>
</dbReference>
<dbReference type="GO" id="GO:0005891">
    <property type="term" value="C:voltage-gated calcium channel complex"/>
    <property type="evidence" value="ECO:0007669"/>
    <property type="project" value="TreeGrafter"/>
</dbReference>
<evidence type="ECO:0000313" key="10">
    <source>
        <dbReference type="Proteomes" id="UP000036681"/>
    </source>
</evidence>
<name>A0A0M3HI52_ASCLU</name>
<keyword evidence="6" id="KW-0406">Ion transport</keyword>
<evidence type="ECO:0000256" key="1">
    <source>
        <dbReference type="ARBA" id="ARBA00004141"/>
    </source>
</evidence>
<dbReference type="PANTHER" id="PTHR45628:SF1">
    <property type="entry name" value="VOLTAGE-DEPENDENT CALCIUM CHANNEL TYPE D SUBUNIT ALPHA-1"/>
    <property type="match status" value="1"/>
</dbReference>
<dbReference type="InterPro" id="IPR050599">
    <property type="entry name" value="VDCC_alpha-1_subunit"/>
</dbReference>
<dbReference type="WBParaSite" id="ALUE_0000119701-mRNA-1">
    <property type="protein sequence ID" value="ALUE_0000119701-mRNA-1"/>
    <property type="gene ID" value="ALUE_0000119701"/>
</dbReference>
<accession>A0A0M3HI52</accession>
<evidence type="ECO:0000256" key="4">
    <source>
        <dbReference type="ARBA" id="ARBA00022882"/>
    </source>
</evidence>
<dbReference type="InterPro" id="IPR027359">
    <property type="entry name" value="Volt_channel_dom_sf"/>
</dbReference>
<proteinExistence type="predicted"/>
<keyword evidence="7 9" id="KW-0472">Membrane</keyword>
<evidence type="ECO:0000256" key="8">
    <source>
        <dbReference type="ARBA" id="ARBA00023303"/>
    </source>
</evidence>
<keyword evidence="4" id="KW-0851">Voltage-gated channel</keyword>
<evidence type="ECO:0000256" key="9">
    <source>
        <dbReference type="SAM" id="Phobius"/>
    </source>
</evidence>
<keyword evidence="3 9" id="KW-0812">Transmembrane</keyword>
<evidence type="ECO:0000256" key="2">
    <source>
        <dbReference type="ARBA" id="ARBA00022448"/>
    </source>
</evidence>
<keyword evidence="8" id="KW-0407">Ion channel</keyword>
<reference evidence="11" key="1">
    <citation type="submission" date="2017-02" db="UniProtKB">
        <authorList>
            <consortium name="WormBaseParasite"/>
        </authorList>
    </citation>
    <scope>IDENTIFICATION</scope>
</reference>
<keyword evidence="2" id="KW-0813">Transport</keyword>
<dbReference type="GO" id="GO:0098703">
    <property type="term" value="P:calcium ion import across plasma membrane"/>
    <property type="evidence" value="ECO:0007669"/>
    <property type="project" value="TreeGrafter"/>
</dbReference>
<organism evidence="10 11">
    <name type="scientific">Ascaris lumbricoides</name>
    <name type="common">Giant roundworm</name>
    <dbReference type="NCBI Taxonomy" id="6252"/>
    <lineage>
        <taxon>Eukaryota</taxon>
        <taxon>Metazoa</taxon>
        <taxon>Ecdysozoa</taxon>
        <taxon>Nematoda</taxon>
        <taxon>Chromadorea</taxon>
        <taxon>Rhabditida</taxon>
        <taxon>Spirurina</taxon>
        <taxon>Ascaridomorpha</taxon>
        <taxon>Ascaridoidea</taxon>
        <taxon>Ascarididae</taxon>
        <taxon>Ascaris</taxon>
    </lineage>
</organism>
<evidence type="ECO:0000256" key="3">
    <source>
        <dbReference type="ARBA" id="ARBA00022692"/>
    </source>
</evidence>
<sequence length="77" mass="9269">MDEEGEDKTDDSKPSWFSKRLRRLVKSQTFYWLVIILVLLNTLVLTSEHYKQEPWLDHFQSSLLLLSSFDLFVHHFL</sequence>
<dbReference type="GO" id="GO:0008331">
    <property type="term" value="F:high voltage-gated calcium channel activity"/>
    <property type="evidence" value="ECO:0007669"/>
    <property type="project" value="TreeGrafter"/>
</dbReference>
<evidence type="ECO:0000256" key="5">
    <source>
        <dbReference type="ARBA" id="ARBA00022989"/>
    </source>
</evidence>
<keyword evidence="10" id="KW-1185">Reference proteome</keyword>
<evidence type="ECO:0000256" key="6">
    <source>
        <dbReference type="ARBA" id="ARBA00023065"/>
    </source>
</evidence>